<reference evidence="1" key="1">
    <citation type="submission" date="2020-05" db="EMBL/GenBank/DDBJ databases">
        <authorList>
            <person name="Chiriac C."/>
            <person name="Salcher M."/>
            <person name="Ghai R."/>
            <person name="Kavagutti S V."/>
        </authorList>
    </citation>
    <scope>NUCLEOTIDE SEQUENCE</scope>
</reference>
<name>A0A6J6VG83_9ZZZZ</name>
<dbReference type="EMBL" id="CAEZZM010000166">
    <property type="protein sequence ID" value="CAB4770606.1"/>
    <property type="molecule type" value="Genomic_DNA"/>
</dbReference>
<gene>
    <name evidence="1" type="ORF">UFOPK2872_01132</name>
</gene>
<protein>
    <submittedName>
        <fullName evidence="1">Unannotated protein</fullName>
    </submittedName>
</protein>
<organism evidence="1">
    <name type="scientific">freshwater metagenome</name>
    <dbReference type="NCBI Taxonomy" id="449393"/>
    <lineage>
        <taxon>unclassified sequences</taxon>
        <taxon>metagenomes</taxon>
        <taxon>ecological metagenomes</taxon>
    </lineage>
</organism>
<dbReference type="AlphaFoldDB" id="A0A6J6VG83"/>
<accession>A0A6J6VG83</accession>
<proteinExistence type="predicted"/>
<sequence length="211" mass="23384">MTATGSKRMIDDMRGVRYGEVVPMFLRDTGLEAEVYGTQMLNDCPQELWQTLDANAIAKELGAVFVKLNGPRYWVLDGLGTKVAVVDPVFRDFGGITMRRIATIALGDDFSPGSYVERKVNRGALFFWDAGKKVYELVNPDGLAYVMQARCIGVDSQMSEESLDTLGTKLALPAGWSYRVRVLDAELVVDTTAHIATVLQDEFENTYTLPN</sequence>
<evidence type="ECO:0000313" key="1">
    <source>
        <dbReference type="EMBL" id="CAB4770606.1"/>
    </source>
</evidence>